<gene>
    <name evidence="1" type="ORF">NCTC12998_03972</name>
</gene>
<evidence type="ECO:0000313" key="2">
    <source>
        <dbReference type="Proteomes" id="UP000345637"/>
    </source>
</evidence>
<proteinExistence type="predicted"/>
<evidence type="ECO:0000313" key="1">
    <source>
        <dbReference type="EMBL" id="VFS71003.1"/>
    </source>
</evidence>
<dbReference type="Proteomes" id="UP000345637">
    <property type="component" value="Unassembled WGS sequence"/>
</dbReference>
<reference evidence="1 2" key="1">
    <citation type="submission" date="2019-03" db="EMBL/GenBank/DDBJ databases">
        <authorList>
            <consortium name="Pathogen Informatics"/>
        </authorList>
    </citation>
    <scope>NUCLEOTIDE SEQUENCE [LARGE SCALE GENOMIC DNA]</scope>
    <source>
        <strain evidence="1 2">NCTC12998</strain>
    </source>
</reference>
<protein>
    <submittedName>
        <fullName evidence="1">Uncharacterized protein</fullName>
    </submittedName>
</protein>
<organism evidence="1 2">
    <name type="scientific">Raoultella planticola</name>
    <name type="common">Klebsiella planticola</name>
    <dbReference type="NCBI Taxonomy" id="575"/>
    <lineage>
        <taxon>Bacteria</taxon>
        <taxon>Pseudomonadati</taxon>
        <taxon>Pseudomonadota</taxon>
        <taxon>Gammaproteobacteria</taxon>
        <taxon>Enterobacterales</taxon>
        <taxon>Enterobacteriaceae</taxon>
        <taxon>Klebsiella/Raoultella group</taxon>
        <taxon>Raoultella</taxon>
    </lineage>
</organism>
<dbReference type="AlphaFoldDB" id="A0A485BFR8"/>
<sequence>MTLTGPVNQKGGGAVCYPPNSASQGNQALRRSIPCFFNQTSKIEIAAGVMPEIREA</sequence>
<dbReference type="EMBL" id="CAADJE010000024">
    <property type="protein sequence ID" value="VFS71003.1"/>
    <property type="molecule type" value="Genomic_DNA"/>
</dbReference>
<accession>A0A485BFR8</accession>
<name>A0A485BFR8_RAOPL</name>